<accession>A0A9D2L9Q4</accession>
<proteinExistence type="predicted"/>
<dbReference type="Pfam" id="PF04717">
    <property type="entry name" value="Phage_base_V"/>
    <property type="match status" value="1"/>
</dbReference>
<organism evidence="2 3">
    <name type="scientific">Candidatus Enterocloster faecavium</name>
    <dbReference type="NCBI Taxonomy" id="2838560"/>
    <lineage>
        <taxon>Bacteria</taxon>
        <taxon>Bacillati</taxon>
        <taxon>Bacillota</taxon>
        <taxon>Clostridia</taxon>
        <taxon>Lachnospirales</taxon>
        <taxon>Lachnospiraceae</taxon>
        <taxon>Enterocloster</taxon>
    </lineage>
</organism>
<dbReference type="Gene3D" id="2.40.50.230">
    <property type="entry name" value="Gp5 N-terminal domain"/>
    <property type="match status" value="1"/>
</dbReference>
<reference evidence="2" key="2">
    <citation type="submission" date="2021-04" db="EMBL/GenBank/DDBJ databases">
        <authorList>
            <person name="Gilroy R."/>
        </authorList>
    </citation>
    <scope>NUCLEOTIDE SEQUENCE</scope>
    <source>
        <strain evidence="2">CHK188-4685</strain>
    </source>
</reference>
<evidence type="ECO:0000313" key="2">
    <source>
        <dbReference type="EMBL" id="HJB08612.1"/>
    </source>
</evidence>
<dbReference type="Proteomes" id="UP000886804">
    <property type="component" value="Unassembled WGS sequence"/>
</dbReference>
<comment type="caution">
    <text evidence="2">The sequence shown here is derived from an EMBL/GenBank/DDBJ whole genome shotgun (WGS) entry which is preliminary data.</text>
</comment>
<protein>
    <submittedName>
        <fullName evidence="2">Phage baseplate assembly protein V</fullName>
    </submittedName>
</protein>
<evidence type="ECO:0000313" key="3">
    <source>
        <dbReference type="Proteomes" id="UP000886804"/>
    </source>
</evidence>
<evidence type="ECO:0000259" key="1">
    <source>
        <dbReference type="Pfam" id="PF04717"/>
    </source>
</evidence>
<sequence>MNEVRIGRVSSVNELEGTVRIAYPDRSDRDTAELPVFCGMGREYRMPQVGEMVLVLHLSNDSSMGIVMGGFWSEDEKPPESGGETYYKEFQPQGDSFLRVISGSMMFASREIVFRDASGSISVSELLDLKRRVDEL</sequence>
<dbReference type="InterPro" id="IPR006531">
    <property type="entry name" value="Gp5/Vgr_OB"/>
</dbReference>
<dbReference type="EMBL" id="DWYS01000145">
    <property type="protein sequence ID" value="HJB08612.1"/>
    <property type="molecule type" value="Genomic_DNA"/>
</dbReference>
<dbReference type="AlphaFoldDB" id="A0A9D2L9Q4"/>
<dbReference type="InterPro" id="IPR037026">
    <property type="entry name" value="Vgr_OB-fold_dom_sf"/>
</dbReference>
<name>A0A9D2L9Q4_9FIRM</name>
<feature type="domain" description="Gp5/Type VI secretion system Vgr protein OB-fold" evidence="1">
    <location>
        <begin position="6"/>
        <end position="72"/>
    </location>
</feature>
<gene>
    <name evidence="2" type="ORF">H9716_12255</name>
</gene>
<reference evidence="2" key="1">
    <citation type="journal article" date="2021" name="PeerJ">
        <title>Extensive microbial diversity within the chicken gut microbiome revealed by metagenomics and culture.</title>
        <authorList>
            <person name="Gilroy R."/>
            <person name="Ravi A."/>
            <person name="Getino M."/>
            <person name="Pursley I."/>
            <person name="Horton D.L."/>
            <person name="Alikhan N.F."/>
            <person name="Baker D."/>
            <person name="Gharbi K."/>
            <person name="Hall N."/>
            <person name="Watson M."/>
            <person name="Adriaenssens E.M."/>
            <person name="Foster-Nyarko E."/>
            <person name="Jarju S."/>
            <person name="Secka A."/>
            <person name="Antonio M."/>
            <person name="Oren A."/>
            <person name="Chaudhuri R.R."/>
            <person name="La Ragione R."/>
            <person name="Hildebrand F."/>
            <person name="Pallen M.J."/>
        </authorList>
    </citation>
    <scope>NUCLEOTIDE SEQUENCE</scope>
    <source>
        <strain evidence="2">CHK188-4685</strain>
    </source>
</reference>